<dbReference type="InterPro" id="IPR015168">
    <property type="entry name" value="SsuA/THI5"/>
</dbReference>
<dbReference type="OrthoDB" id="174578at2"/>
<dbReference type="PANTHER" id="PTHR31528:SF3">
    <property type="entry name" value="THIAMINE BIOSYNTHESIS PROTEIN HI_0357-RELATED"/>
    <property type="match status" value="1"/>
</dbReference>
<evidence type="ECO:0000256" key="1">
    <source>
        <dbReference type="SAM" id="SignalP"/>
    </source>
</evidence>
<dbReference type="PANTHER" id="PTHR31528">
    <property type="entry name" value="4-AMINO-5-HYDROXYMETHYL-2-METHYLPYRIMIDINE PHOSPHATE SYNTHASE THI11-RELATED"/>
    <property type="match status" value="1"/>
</dbReference>
<dbReference type="STRING" id="485915.Dret_2297"/>
<feature type="signal peptide" evidence="1">
    <location>
        <begin position="1"/>
        <end position="22"/>
    </location>
</feature>
<accession>C8X584</accession>
<gene>
    <name evidence="3" type="ordered locus">Dret_2297</name>
</gene>
<organism evidence="3 4">
    <name type="scientific">Desulfohalobium retbaense (strain ATCC 49708 / DSM 5692 / JCM 16813 / HR100)</name>
    <dbReference type="NCBI Taxonomy" id="485915"/>
    <lineage>
        <taxon>Bacteria</taxon>
        <taxon>Pseudomonadati</taxon>
        <taxon>Thermodesulfobacteriota</taxon>
        <taxon>Desulfovibrionia</taxon>
        <taxon>Desulfovibrionales</taxon>
        <taxon>Desulfohalobiaceae</taxon>
        <taxon>Desulfohalobium</taxon>
    </lineage>
</organism>
<evidence type="ECO:0000313" key="3">
    <source>
        <dbReference type="EMBL" id="ACV69581.1"/>
    </source>
</evidence>
<dbReference type="Gene3D" id="3.40.190.10">
    <property type="entry name" value="Periplasmic binding protein-like II"/>
    <property type="match status" value="2"/>
</dbReference>
<dbReference type="GO" id="GO:0009228">
    <property type="term" value="P:thiamine biosynthetic process"/>
    <property type="evidence" value="ECO:0007669"/>
    <property type="project" value="InterPro"/>
</dbReference>
<dbReference type="Pfam" id="PF09084">
    <property type="entry name" value="NMT1"/>
    <property type="match status" value="1"/>
</dbReference>
<reference evidence="3 4" key="2">
    <citation type="journal article" date="2010" name="Stand. Genomic Sci.">
        <title>Complete genome sequence of Desulfohalobium retbaense type strain (HR(100)).</title>
        <authorList>
            <person name="Spring S."/>
            <person name="Nolan M."/>
            <person name="Lapidus A."/>
            <person name="Glavina Del Rio T."/>
            <person name="Copeland A."/>
            <person name="Tice H."/>
            <person name="Cheng J.F."/>
            <person name="Lucas S."/>
            <person name="Land M."/>
            <person name="Chen F."/>
            <person name="Bruce D."/>
            <person name="Goodwin L."/>
            <person name="Pitluck S."/>
            <person name="Ivanova N."/>
            <person name="Mavromatis K."/>
            <person name="Mikhailova N."/>
            <person name="Pati A."/>
            <person name="Chen A."/>
            <person name="Palaniappan K."/>
            <person name="Hauser L."/>
            <person name="Chang Y.J."/>
            <person name="Jeffries C.D."/>
            <person name="Munk C."/>
            <person name="Kiss H."/>
            <person name="Chain P."/>
            <person name="Han C."/>
            <person name="Brettin T."/>
            <person name="Detter J.C."/>
            <person name="Schuler E."/>
            <person name="Goker M."/>
            <person name="Rohde M."/>
            <person name="Bristow J."/>
            <person name="Eisen J.A."/>
            <person name="Markowitz V."/>
            <person name="Hugenholtz P."/>
            <person name="Kyrpides N.C."/>
            <person name="Klenk H.P."/>
        </authorList>
    </citation>
    <scope>NUCLEOTIDE SEQUENCE [LARGE SCALE GENOMIC DNA]</scope>
    <source>
        <strain evidence="3 4">DSM 5692</strain>
    </source>
</reference>
<feature type="domain" description="SsuA/THI5-like" evidence="2">
    <location>
        <begin position="33"/>
        <end position="246"/>
    </location>
</feature>
<dbReference type="InterPro" id="IPR027939">
    <property type="entry name" value="NMT1/THI5"/>
</dbReference>
<sequence>MHLRCALLTLTFLLASVLPAHSATSLMLDWYPNPNHATLNAAKTQGFFADQGLEVDLQVPADPNDPLKLVAAGKVDFAVSYQPTVLQARAEGLPVVAVGALVQHPLSCVLYRKDQGITSPADFKGKRIGYSVEPLYRVLFETVAGHAGLTPEDYETVRVGFNLTQPLLSGKIAGSAGAFRNYEAVQAELEGFDVGVFAFEEYGVPDFYELVLIANAKTVSEAPEKVAGLINALKQGTEWTLEHPKRSREAFFASYPDSANELNRRAFEATLPFFKGSPAQTRQRWEALETFMRDKGLLNNPVDLDTLVWQPE</sequence>
<reference evidence="4" key="1">
    <citation type="submission" date="2009-09" db="EMBL/GenBank/DDBJ databases">
        <title>The complete chromosome of Desulfohalobium retbaense DSM 5692.</title>
        <authorList>
            <consortium name="US DOE Joint Genome Institute (JGI-PGF)"/>
            <person name="Lucas S."/>
            <person name="Copeland A."/>
            <person name="Lapidus A."/>
            <person name="Glavina del Rio T."/>
            <person name="Dalin E."/>
            <person name="Tice H."/>
            <person name="Bruce D."/>
            <person name="Goodwin L."/>
            <person name="Pitluck S."/>
            <person name="Kyrpides N."/>
            <person name="Mavromatis K."/>
            <person name="Ivanova N."/>
            <person name="Mikhailova N."/>
            <person name="Munk A.C."/>
            <person name="Brettin T."/>
            <person name="Detter J.C."/>
            <person name="Han C."/>
            <person name="Tapia R."/>
            <person name="Larimer F."/>
            <person name="Land M."/>
            <person name="Hauser L."/>
            <person name="Markowitz V."/>
            <person name="Cheng J.-F."/>
            <person name="Hugenholtz P."/>
            <person name="Woyke T."/>
            <person name="Wu D."/>
            <person name="Spring S."/>
            <person name="Klenk H.-P."/>
            <person name="Eisen J.A."/>
        </authorList>
    </citation>
    <scope>NUCLEOTIDE SEQUENCE [LARGE SCALE GENOMIC DNA]</scope>
    <source>
        <strain evidence="4">DSM 5692</strain>
    </source>
</reference>
<evidence type="ECO:0000313" key="4">
    <source>
        <dbReference type="Proteomes" id="UP000001052"/>
    </source>
</evidence>
<name>C8X584_DESRD</name>
<dbReference type="eggNOG" id="COG0715">
    <property type="taxonomic scope" value="Bacteria"/>
</dbReference>
<dbReference type="AlphaFoldDB" id="C8X584"/>
<dbReference type="KEGG" id="drt:Dret_2297"/>
<dbReference type="EMBL" id="CP001734">
    <property type="protein sequence ID" value="ACV69581.1"/>
    <property type="molecule type" value="Genomic_DNA"/>
</dbReference>
<proteinExistence type="predicted"/>
<dbReference type="Proteomes" id="UP000001052">
    <property type="component" value="Chromosome"/>
</dbReference>
<protein>
    <submittedName>
        <fullName evidence="3">NMT1/THI5 like domain protein</fullName>
    </submittedName>
</protein>
<evidence type="ECO:0000259" key="2">
    <source>
        <dbReference type="Pfam" id="PF09084"/>
    </source>
</evidence>
<dbReference type="SUPFAM" id="SSF53850">
    <property type="entry name" value="Periplasmic binding protein-like II"/>
    <property type="match status" value="1"/>
</dbReference>
<feature type="chain" id="PRO_5002993197" evidence="1">
    <location>
        <begin position="23"/>
        <end position="312"/>
    </location>
</feature>
<dbReference type="HOGENOM" id="CLU_028871_6_2_7"/>
<dbReference type="RefSeq" id="WP_015752722.1">
    <property type="nucleotide sequence ID" value="NC_013223.1"/>
</dbReference>
<keyword evidence="1" id="KW-0732">Signal</keyword>
<keyword evidence="4" id="KW-1185">Reference proteome</keyword>